<gene>
    <name evidence="1" type="ORF">F5148DRAFT_1294621</name>
</gene>
<protein>
    <submittedName>
        <fullName evidence="1">Uncharacterized protein</fullName>
    </submittedName>
</protein>
<keyword evidence="2" id="KW-1185">Reference proteome</keyword>
<reference evidence="1" key="1">
    <citation type="submission" date="2021-03" db="EMBL/GenBank/DDBJ databases">
        <title>Evolutionary priming and transition to the ectomycorrhizal habit in an iconic lineage of mushroom-forming fungi: is preadaptation a requirement?</title>
        <authorList>
            <consortium name="DOE Joint Genome Institute"/>
            <person name="Looney B.P."/>
            <person name="Miyauchi S."/>
            <person name="Morin E."/>
            <person name="Drula E."/>
            <person name="Courty P.E."/>
            <person name="Chicoki N."/>
            <person name="Fauchery L."/>
            <person name="Kohler A."/>
            <person name="Kuo A."/>
            <person name="LaButti K."/>
            <person name="Pangilinan J."/>
            <person name="Lipzen A."/>
            <person name="Riley R."/>
            <person name="Andreopoulos W."/>
            <person name="He G."/>
            <person name="Johnson J."/>
            <person name="Barry K.W."/>
            <person name="Grigoriev I.V."/>
            <person name="Nagy L."/>
            <person name="Hibbett D."/>
            <person name="Henrissat B."/>
            <person name="Matheny P.B."/>
            <person name="Labbe J."/>
            <person name="Martin A.F."/>
        </authorList>
    </citation>
    <scope>NUCLEOTIDE SEQUENCE</scope>
    <source>
        <strain evidence="1">BPL698</strain>
    </source>
</reference>
<comment type="caution">
    <text evidence="1">The sequence shown here is derived from an EMBL/GenBank/DDBJ whole genome shotgun (WGS) entry which is preliminary data.</text>
</comment>
<sequence>MAKVISEYKPTGRFDDVQLYRMDGEVYARMVSTLDGKKVKTHPRFARTRIEYKRLAKASVIAKRVYRQLPQELKIKGYFQKMTGIVSGLLKQGYTPQQAYEILCQAANSQQCLDTRTLPEQAYHIATAIYRQLPKHQQPIGYFEAIMDQAIQLLQENYNIEQVHDILHQATMPEQETKQKPGRSKAKNTGKQANAFVEELLNKIFPTPLHNQPIIQRCIINEAPP</sequence>
<evidence type="ECO:0000313" key="2">
    <source>
        <dbReference type="Proteomes" id="UP001207468"/>
    </source>
</evidence>
<name>A0ACC0TRG9_9AGAM</name>
<evidence type="ECO:0000313" key="1">
    <source>
        <dbReference type="EMBL" id="KAI9436385.1"/>
    </source>
</evidence>
<dbReference type="EMBL" id="JAGFNK010000992">
    <property type="protein sequence ID" value="KAI9436385.1"/>
    <property type="molecule type" value="Genomic_DNA"/>
</dbReference>
<proteinExistence type="predicted"/>
<dbReference type="Proteomes" id="UP001207468">
    <property type="component" value="Unassembled WGS sequence"/>
</dbReference>
<organism evidence="1 2">
    <name type="scientific">Russula earlei</name>
    <dbReference type="NCBI Taxonomy" id="71964"/>
    <lineage>
        <taxon>Eukaryota</taxon>
        <taxon>Fungi</taxon>
        <taxon>Dikarya</taxon>
        <taxon>Basidiomycota</taxon>
        <taxon>Agaricomycotina</taxon>
        <taxon>Agaricomycetes</taxon>
        <taxon>Russulales</taxon>
        <taxon>Russulaceae</taxon>
        <taxon>Russula</taxon>
    </lineage>
</organism>
<accession>A0ACC0TRG9</accession>